<gene>
    <name evidence="3" type="ORF">BGZ97_008541</name>
</gene>
<dbReference type="Pfam" id="PF00202">
    <property type="entry name" value="Aminotran_3"/>
    <property type="match status" value="1"/>
</dbReference>
<evidence type="ECO:0000313" key="4">
    <source>
        <dbReference type="Proteomes" id="UP000823405"/>
    </source>
</evidence>
<keyword evidence="4" id="KW-1185">Reference proteome</keyword>
<evidence type="ECO:0000256" key="1">
    <source>
        <dbReference type="ARBA" id="ARBA00022576"/>
    </source>
</evidence>
<evidence type="ECO:0008006" key="5">
    <source>
        <dbReference type="Google" id="ProtNLM"/>
    </source>
</evidence>
<keyword evidence="2" id="KW-0808">Transferase</keyword>
<name>A0A9P6QPA6_9FUNG</name>
<dbReference type="GO" id="GO:0030170">
    <property type="term" value="F:pyridoxal phosphate binding"/>
    <property type="evidence" value="ECO:0007669"/>
    <property type="project" value="InterPro"/>
</dbReference>
<protein>
    <recommendedName>
        <fullName evidence="5">PLP-dependent transferase</fullName>
    </recommendedName>
</protein>
<sequence>NPDIAAYAKLLTGGLITLATTLTSDSIFNNFLSENKTDALLHGHSYTAHPIGCAVANTSLQTYREMESHGDADKARQDWGAINHPTSNGLGVWSLWDQKVVDRISQMDIVEGVVPLGSVLAIQMRETSGPSGYASLLSQKVQQKMREKKSEEEDCEVAIFGRPLGNVVYMIASQVSTREQLAKVEKILLRTLEGQL</sequence>
<organism evidence="3 4">
    <name type="scientific">Linnemannia gamsii</name>
    <dbReference type="NCBI Taxonomy" id="64522"/>
    <lineage>
        <taxon>Eukaryota</taxon>
        <taxon>Fungi</taxon>
        <taxon>Fungi incertae sedis</taxon>
        <taxon>Mucoromycota</taxon>
        <taxon>Mortierellomycotina</taxon>
        <taxon>Mortierellomycetes</taxon>
        <taxon>Mortierellales</taxon>
        <taxon>Mortierellaceae</taxon>
        <taxon>Linnemannia</taxon>
    </lineage>
</organism>
<dbReference type="GO" id="GO:0009102">
    <property type="term" value="P:biotin biosynthetic process"/>
    <property type="evidence" value="ECO:0007669"/>
    <property type="project" value="TreeGrafter"/>
</dbReference>
<dbReference type="InterPro" id="IPR005814">
    <property type="entry name" value="Aminotrans_3"/>
</dbReference>
<evidence type="ECO:0000313" key="3">
    <source>
        <dbReference type="EMBL" id="KAG0283459.1"/>
    </source>
</evidence>
<dbReference type="SUPFAM" id="SSF53383">
    <property type="entry name" value="PLP-dependent transferases"/>
    <property type="match status" value="1"/>
</dbReference>
<dbReference type="GO" id="GO:0005739">
    <property type="term" value="C:mitochondrion"/>
    <property type="evidence" value="ECO:0007669"/>
    <property type="project" value="TreeGrafter"/>
</dbReference>
<dbReference type="PANTHER" id="PTHR42684:SF3">
    <property type="entry name" value="ADENOSYLMETHIONINE-8-AMINO-7-OXONONANOATE AMINOTRANSFERASE"/>
    <property type="match status" value="1"/>
</dbReference>
<dbReference type="GO" id="GO:0004141">
    <property type="term" value="F:dethiobiotin synthase activity"/>
    <property type="evidence" value="ECO:0007669"/>
    <property type="project" value="TreeGrafter"/>
</dbReference>
<dbReference type="AlphaFoldDB" id="A0A9P6QPA6"/>
<dbReference type="EMBL" id="JAAAIN010003929">
    <property type="protein sequence ID" value="KAG0283459.1"/>
    <property type="molecule type" value="Genomic_DNA"/>
</dbReference>
<dbReference type="InterPro" id="IPR015424">
    <property type="entry name" value="PyrdxlP-dep_Trfase"/>
</dbReference>
<keyword evidence="1" id="KW-0032">Aminotransferase</keyword>
<accession>A0A9P6QPA6</accession>
<dbReference type="OrthoDB" id="425114at2759"/>
<dbReference type="Proteomes" id="UP000823405">
    <property type="component" value="Unassembled WGS sequence"/>
</dbReference>
<dbReference type="InterPro" id="IPR015422">
    <property type="entry name" value="PyrdxlP-dep_Trfase_small"/>
</dbReference>
<dbReference type="Gene3D" id="3.90.1150.10">
    <property type="entry name" value="Aspartate Aminotransferase, domain 1"/>
    <property type="match status" value="1"/>
</dbReference>
<comment type="caution">
    <text evidence="3">The sequence shown here is derived from an EMBL/GenBank/DDBJ whole genome shotgun (WGS) entry which is preliminary data.</text>
</comment>
<proteinExistence type="predicted"/>
<dbReference type="PANTHER" id="PTHR42684">
    <property type="entry name" value="ADENOSYLMETHIONINE-8-AMINO-7-OXONONANOATE AMINOTRANSFERASE"/>
    <property type="match status" value="1"/>
</dbReference>
<reference evidence="3" key="1">
    <citation type="journal article" date="2020" name="Fungal Divers.">
        <title>Resolving the Mortierellaceae phylogeny through synthesis of multi-gene phylogenetics and phylogenomics.</title>
        <authorList>
            <person name="Vandepol N."/>
            <person name="Liber J."/>
            <person name="Desiro A."/>
            <person name="Na H."/>
            <person name="Kennedy M."/>
            <person name="Barry K."/>
            <person name="Grigoriev I.V."/>
            <person name="Miller A.N."/>
            <person name="O'Donnell K."/>
            <person name="Stajich J.E."/>
            <person name="Bonito G."/>
        </authorList>
    </citation>
    <scope>NUCLEOTIDE SEQUENCE</scope>
    <source>
        <strain evidence="3">NVP60</strain>
    </source>
</reference>
<feature type="non-terminal residue" evidence="3">
    <location>
        <position position="1"/>
    </location>
</feature>
<evidence type="ECO:0000256" key="2">
    <source>
        <dbReference type="ARBA" id="ARBA00022679"/>
    </source>
</evidence>
<dbReference type="GO" id="GO:0004015">
    <property type="term" value="F:adenosylmethionine-8-amino-7-oxononanoate transaminase activity"/>
    <property type="evidence" value="ECO:0007669"/>
    <property type="project" value="TreeGrafter"/>
</dbReference>